<evidence type="ECO:0000313" key="1">
    <source>
        <dbReference type="EMBL" id="KAK3260889.1"/>
    </source>
</evidence>
<name>A0AAE0FJG3_9CHLO</name>
<evidence type="ECO:0000313" key="2">
    <source>
        <dbReference type="Proteomes" id="UP001190700"/>
    </source>
</evidence>
<comment type="caution">
    <text evidence="1">The sequence shown here is derived from an EMBL/GenBank/DDBJ whole genome shotgun (WGS) entry which is preliminary data.</text>
</comment>
<dbReference type="EMBL" id="LGRX02017342">
    <property type="protein sequence ID" value="KAK3260889.1"/>
    <property type="molecule type" value="Genomic_DNA"/>
</dbReference>
<proteinExistence type="predicted"/>
<keyword evidence="2" id="KW-1185">Reference proteome</keyword>
<reference evidence="1 2" key="1">
    <citation type="journal article" date="2015" name="Genome Biol. Evol.">
        <title>Comparative Genomics of a Bacterivorous Green Alga Reveals Evolutionary Causalities and Consequences of Phago-Mixotrophic Mode of Nutrition.</title>
        <authorList>
            <person name="Burns J.A."/>
            <person name="Paasch A."/>
            <person name="Narechania A."/>
            <person name="Kim E."/>
        </authorList>
    </citation>
    <scope>NUCLEOTIDE SEQUENCE [LARGE SCALE GENOMIC DNA]</scope>
    <source>
        <strain evidence="1 2">PLY_AMNH</strain>
    </source>
</reference>
<sequence length="370" mass="40894">MQALGLITWRSTGVLHGFTQSRRGISLPLGEDIRTLNSTKSFAIATFQLRLLSPKLTKRHTSSSHVPPRQLARGRLNAQARPLGTRAELETFGNRNSRSAQCMPSDFEPEERVQKTIEALVDLCEDSKIAYYFRGKTALLLQGMQLAEPLQEVAISIQWDFMKQVHVALQEHAPSPIRDFATAREHGASFCVELNETTVVVQCRNAFVIAADPGRVEVALNVNLGSQRRVWVQSVYSVREEAEAKEPVWAQQVTSHLAALQETTAAGNNAAWGDADVYTAWVQRFGPPEEWAAEIARNPWARLEPFGTLLGDVQGQKVVNLLGSHGTKAVALALLGAHPTVIDVSSSNAAYCQIPIGFYGLDNKWTWRMV</sequence>
<dbReference type="AlphaFoldDB" id="A0AAE0FJG3"/>
<gene>
    <name evidence="1" type="ORF">CYMTET_30177</name>
</gene>
<accession>A0AAE0FJG3</accession>
<protein>
    <submittedName>
        <fullName evidence="1">Uncharacterized protein</fullName>
    </submittedName>
</protein>
<dbReference type="Proteomes" id="UP001190700">
    <property type="component" value="Unassembled WGS sequence"/>
</dbReference>
<organism evidence="1 2">
    <name type="scientific">Cymbomonas tetramitiformis</name>
    <dbReference type="NCBI Taxonomy" id="36881"/>
    <lineage>
        <taxon>Eukaryota</taxon>
        <taxon>Viridiplantae</taxon>
        <taxon>Chlorophyta</taxon>
        <taxon>Pyramimonadophyceae</taxon>
        <taxon>Pyramimonadales</taxon>
        <taxon>Pyramimonadaceae</taxon>
        <taxon>Cymbomonas</taxon>
    </lineage>
</organism>